<dbReference type="AlphaFoldDB" id="A0A0R1QI24"/>
<evidence type="ECO:0000256" key="11">
    <source>
        <dbReference type="ARBA" id="ARBA00038000"/>
    </source>
</evidence>
<dbReference type="GO" id="GO:0005737">
    <property type="term" value="C:cytoplasm"/>
    <property type="evidence" value="ECO:0007669"/>
    <property type="project" value="UniProtKB-SubCell"/>
</dbReference>
<evidence type="ECO:0000256" key="2">
    <source>
        <dbReference type="ARBA" id="ARBA00022490"/>
    </source>
</evidence>
<evidence type="ECO:0000256" key="9">
    <source>
        <dbReference type="ARBA" id="ARBA00023125"/>
    </source>
</evidence>
<dbReference type="Pfam" id="PF00005">
    <property type="entry name" value="ABC_tran"/>
    <property type="match status" value="1"/>
</dbReference>
<gene>
    <name evidence="15" type="ORF">FD29_GL002173</name>
</gene>
<dbReference type="GO" id="GO:0005524">
    <property type="term" value="F:ATP binding"/>
    <property type="evidence" value="ECO:0007669"/>
    <property type="project" value="UniProtKB-KW"/>
</dbReference>
<evidence type="ECO:0000256" key="7">
    <source>
        <dbReference type="ARBA" id="ARBA00022840"/>
    </source>
</evidence>
<evidence type="ECO:0000256" key="12">
    <source>
        <dbReference type="ARBA" id="ARBA00039316"/>
    </source>
</evidence>
<dbReference type="EMBL" id="AZEZ01000040">
    <property type="protein sequence ID" value="KRL44447.1"/>
    <property type="molecule type" value="Genomic_DNA"/>
</dbReference>
<keyword evidence="9" id="KW-0238">DNA-binding</keyword>
<dbReference type="SMART" id="SM00382">
    <property type="entry name" value="AAA"/>
    <property type="match status" value="2"/>
</dbReference>
<dbReference type="GO" id="GO:0004518">
    <property type="term" value="F:nuclease activity"/>
    <property type="evidence" value="ECO:0007669"/>
    <property type="project" value="UniProtKB-KW"/>
</dbReference>
<dbReference type="GO" id="GO:0003677">
    <property type="term" value="F:DNA binding"/>
    <property type="evidence" value="ECO:0007669"/>
    <property type="project" value="UniProtKB-KW"/>
</dbReference>
<comment type="caution">
    <text evidence="15">The sequence shown here is derived from an EMBL/GenBank/DDBJ whole genome shotgun (WGS) entry which is preliminary data.</text>
</comment>
<keyword evidence="6" id="KW-0228">DNA excision</keyword>
<dbReference type="PANTHER" id="PTHR43152:SF3">
    <property type="entry name" value="UVRABC SYSTEM PROTEIN A"/>
    <property type="match status" value="1"/>
</dbReference>
<dbReference type="OrthoDB" id="9809851at2"/>
<dbReference type="Gene3D" id="1.20.1580.10">
    <property type="entry name" value="ABC transporter ATPase like domain"/>
    <property type="match status" value="2"/>
</dbReference>
<evidence type="ECO:0000256" key="6">
    <source>
        <dbReference type="ARBA" id="ARBA00022769"/>
    </source>
</evidence>
<dbReference type="Proteomes" id="UP000050872">
    <property type="component" value="Unassembled WGS sequence"/>
</dbReference>
<feature type="domain" description="ABC transporter" evidence="14">
    <location>
        <begin position="442"/>
        <end position="750"/>
    </location>
</feature>
<reference evidence="15 16" key="1">
    <citation type="journal article" date="2015" name="Genome Announc.">
        <title>Expanding the biotechnology potential of lactobacilli through comparative genomics of 213 strains and associated genera.</title>
        <authorList>
            <person name="Sun Z."/>
            <person name="Harris H.M."/>
            <person name="McCann A."/>
            <person name="Guo C."/>
            <person name="Argimon S."/>
            <person name="Zhang W."/>
            <person name="Yang X."/>
            <person name="Jeffery I.B."/>
            <person name="Cooney J.C."/>
            <person name="Kagawa T.F."/>
            <person name="Liu W."/>
            <person name="Song Y."/>
            <person name="Salvetti E."/>
            <person name="Wrobel A."/>
            <person name="Rasinkangas P."/>
            <person name="Parkhill J."/>
            <person name="Rea M.C."/>
            <person name="O'Sullivan O."/>
            <person name="Ritari J."/>
            <person name="Douillard F.P."/>
            <person name="Paul Ross R."/>
            <person name="Yang R."/>
            <person name="Briner A.E."/>
            <person name="Felis G.E."/>
            <person name="de Vos W.M."/>
            <person name="Barrangou R."/>
            <person name="Klaenhammer T.R."/>
            <person name="Caufield P.W."/>
            <person name="Cui Y."/>
            <person name="Zhang H."/>
            <person name="O'Toole P.W."/>
        </authorList>
    </citation>
    <scope>NUCLEOTIDE SEQUENCE [LARGE SCALE GENOMIC DNA]</scope>
    <source>
        <strain evidence="15 16">DSM 14500</strain>
    </source>
</reference>
<evidence type="ECO:0000256" key="13">
    <source>
        <dbReference type="ARBA" id="ARBA00042156"/>
    </source>
</evidence>
<accession>A0A0R1QI24</accession>
<keyword evidence="4" id="KW-0547">Nucleotide-binding</keyword>
<dbReference type="InterPro" id="IPR003593">
    <property type="entry name" value="AAA+_ATPase"/>
</dbReference>
<dbReference type="Gene3D" id="3.40.50.300">
    <property type="entry name" value="P-loop containing nucleotide triphosphate hydrolases"/>
    <property type="match status" value="2"/>
</dbReference>
<keyword evidence="2" id="KW-0963">Cytoplasm</keyword>
<evidence type="ECO:0000256" key="3">
    <source>
        <dbReference type="ARBA" id="ARBA00022737"/>
    </source>
</evidence>
<evidence type="ECO:0000256" key="8">
    <source>
        <dbReference type="ARBA" id="ARBA00022881"/>
    </source>
</evidence>
<evidence type="ECO:0000256" key="5">
    <source>
        <dbReference type="ARBA" id="ARBA00022763"/>
    </source>
</evidence>
<keyword evidence="5" id="KW-0227">DNA damage</keyword>
<evidence type="ECO:0000256" key="1">
    <source>
        <dbReference type="ARBA" id="ARBA00004496"/>
    </source>
</evidence>
<evidence type="ECO:0000313" key="16">
    <source>
        <dbReference type="Proteomes" id="UP000050872"/>
    </source>
</evidence>
<dbReference type="PANTHER" id="PTHR43152">
    <property type="entry name" value="UVRABC SYSTEM PROTEIN A"/>
    <property type="match status" value="1"/>
</dbReference>
<keyword evidence="7" id="KW-0067">ATP-binding</keyword>
<dbReference type="RefSeq" id="WP_057887771.1">
    <property type="nucleotide sequence ID" value="NZ_AZEZ01000040.1"/>
</dbReference>
<dbReference type="Gene3D" id="1.10.8.280">
    <property type="entry name" value="ABC transporter ATPase domain-like"/>
    <property type="match status" value="1"/>
</dbReference>
<dbReference type="PROSITE" id="PS00211">
    <property type="entry name" value="ABC_TRANSPORTER_1"/>
    <property type="match status" value="1"/>
</dbReference>
<keyword evidence="3" id="KW-0677">Repeat</keyword>
<sequence length="760" mass="84103">MSDLFANGSINIHGARENNLKNIDLKIPKHKTTVFAGLSGAGKSSLVFDTLAAVSRRELNETFPSFTQQYLPKFGQPDFDKIDNLPVAIVVEQKPIGRNSRSTLATYTGIYSVLRLMFSRVGKPWIGYSEWFSFNLPQGMCPKCQGLGFVDDVDESQLIDENKSLNEGAMTFTGFQPGTWRWNEYGHSGLFDLDKKIKDYSKEEYDLFMHAPRQKLKNPPAEWGKTALYEGLVPRMMRSVIHSASGRHHQAALAKIVTRKTCPVCHGTRLNKKALEGKIEGKNIAEVCSMDLVNVLSFLDSISNPLAKTMVRELRSKVQALVDIGLGYLSLNRGTDTLSGGEAQRIKIAKYLTSSLSDLVYVLDEPSVGLHPHDIQLITQSLNLLKEHGNTIVLVDHNPAIIRSADYVVEIGPKAGKAGGQVTFTGTYPELLQSDTITGKMLREPTTFRKPREPKAWLDVKNVTSHNLHDVSVKIPEGVMTIVSGPAGSGKSTLVNAIKQEVSDQDYIDLSQDSVGINIRSTPATYLKILNPLRKLFSDANNVSPQLFSYNGKGACPRCKGKGVTITEMAFMDPVVQVCELCGGKRYSQEALQYKYHGKDIAEVLNMSISDTLAFFKDVPTIYKKVSLLQEVGLGYLNLSQAMTTLSGGEVQRVKLAMELDHTGSIYFLDEPTTGLHLNDTKRLIDLFENLVDKGNTLILIEHNLSLISQADWLVDMGPDAGKYVGQICFEGTPKDSMKQVDSRTGVALKQQIEKYNEIK</sequence>
<comment type="subcellular location">
    <subcellularLocation>
        <location evidence="1">Cytoplasm</location>
    </subcellularLocation>
</comment>
<protein>
    <recommendedName>
        <fullName evidence="12">UvrABC system protein A</fullName>
    </recommendedName>
    <alternativeName>
        <fullName evidence="13">Excinuclease ABC subunit A</fullName>
    </alternativeName>
</protein>
<evidence type="ECO:0000256" key="4">
    <source>
        <dbReference type="ARBA" id="ARBA00022741"/>
    </source>
</evidence>
<dbReference type="PROSITE" id="PS50893">
    <property type="entry name" value="ABC_TRANSPORTER_2"/>
    <property type="match status" value="1"/>
</dbReference>
<dbReference type="STRING" id="1423770.FD29_GL002173"/>
<evidence type="ECO:0000256" key="10">
    <source>
        <dbReference type="ARBA" id="ARBA00023204"/>
    </source>
</evidence>
<dbReference type="SUPFAM" id="SSF52540">
    <property type="entry name" value="P-loop containing nucleoside triphosphate hydrolases"/>
    <property type="match status" value="2"/>
</dbReference>
<keyword evidence="8" id="KW-0267">Excision nuclease</keyword>
<evidence type="ECO:0000313" key="15">
    <source>
        <dbReference type="EMBL" id="KRL44447.1"/>
    </source>
</evidence>
<proteinExistence type="inferred from homology"/>
<dbReference type="GO" id="GO:0006281">
    <property type="term" value="P:DNA repair"/>
    <property type="evidence" value="ECO:0007669"/>
    <property type="project" value="UniProtKB-KW"/>
</dbReference>
<evidence type="ECO:0000259" key="14">
    <source>
        <dbReference type="PROSITE" id="PS50893"/>
    </source>
</evidence>
<dbReference type="InterPro" id="IPR027417">
    <property type="entry name" value="P-loop_NTPase"/>
</dbReference>
<keyword evidence="10" id="KW-0234">DNA repair</keyword>
<dbReference type="InterPro" id="IPR003439">
    <property type="entry name" value="ABC_transporter-like_ATP-bd"/>
</dbReference>
<comment type="similarity">
    <text evidence="11">Belongs to the ABC transporter superfamily. UvrA family.</text>
</comment>
<name>A0A0R1QI24_9LACO</name>
<dbReference type="PATRIC" id="fig|1423770.3.peg.2230"/>
<organism evidence="15 16">
    <name type="scientific">Companilactobacillus mindensis DSM 14500</name>
    <dbReference type="NCBI Taxonomy" id="1423770"/>
    <lineage>
        <taxon>Bacteria</taxon>
        <taxon>Bacillati</taxon>
        <taxon>Bacillota</taxon>
        <taxon>Bacilli</taxon>
        <taxon>Lactobacillales</taxon>
        <taxon>Lactobacillaceae</taxon>
        <taxon>Companilactobacillus</taxon>
    </lineage>
</organism>
<keyword evidence="16" id="KW-1185">Reference proteome</keyword>
<dbReference type="GO" id="GO:0016887">
    <property type="term" value="F:ATP hydrolysis activity"/>
    <property type="evidence" value="ECO:0007669"/>
    <property type="project" value="InterPro"/>
</dbReference>
<dbReference type="InterPro" id="IPR017871">
    <property type="entry name" value="ABC_transporter-like_CS"/>
</dbReference>
<dbReference type="CDD" id="cd03270">
    <property type="entry name" value="ABC_UvrA_I"/>
    <property type="match status" value="1"/>
</dbReference>